<dbReference type="EMBL" id="JAANIU010010659">
    <property type="protein sequence ID" value="KAG1531641.1"/>
    <property type="molecule type" value="Genomic_DNA"/>
</dbReference>
<sequence>MWEALRGKPVCVSQGSSFAKPLSADYGAVVKGYKSSSDSLLALRGGQCGVSWSGCWWDTIVARNASDATSSSVLRAGRVPSASTNGSLRATPYWSVGGRRSGWAKAPAAIATPSGAS</sequence>
<name>A0A9P7C1T9_9FUNG</name>
<dbReference type="AlphaFoldDB" id="A0A9P7C1T9"/>
<reference evidence="1 2" key="1">
    <citation type="journal article" date="2020" name="Microb. Genom.">
        <title>Genetic diversity of clinical and environmental Mucorales isolates obtained from an investigation of mucormycosis cases among solid organ transplant recipients.</title>
        <authorList>
            <person name="Nguyen M.H."/>
            <person name="Kaul D."/>
            <person name="Muto C."/>
            <person name="Cheng S.J."/>
            <person name="Richter R.A."/>
            <person name="Bruno V.M."/>
            <person name="Liu G."/>
            <person name="Beyhan S."/>
            <person name="Sundermann A.J."/>
            <person name="Mounaud S."/>
            <person name="Pasculle A.W."/>
            <person name="Nierman W.C."/>
            <person name="Driscoll E."/>
            <person name="Cumbie R."/>
            <person name="Clancy C.J."/>
            <person name="Dupont C.L."/>
        </authorList>
    </citation>
    <scope>NUCLEOTIDE SEQUENCE [LARGE SCALE GENOMIC DNA]</scope>
    <source>
        <strain evidence="1 2">GL24</strain>
    </source>
</reference>
<evidence type="ECO:0000313" key="2">
    <source>
        <dbReference type="Proteomes" id="UP000740926"/>
    </source>
</evidence>
<protein>
    <submittedName>
        <fullName evidence="1">Uncharacterized protein</fullName>
    </submittedName>
</protein>
<dbReference type="Proteomes" id="UP000740926">
    <property type="component" value="Unassembled WGS sequence"/>
</dbReference>
<evidence type="ECO:0000313" key="1">
    <source>
        <dbReference type="EMBL" id="KAG1531641.1"/>
    </source>
</evidence>
<organism evidence="1 2">
    <name type="scientific">Rhizopus delemar</name>
    <dbReference type="NCBI Taxonomy" id="936053"/>
    <lineage>
        <taxon>Eukaryota</taxon>
        <taxon>Fungi</taxon>
        <taxon>Fungi incertae sedis</taxon>
        <taxon>Mucoromycota</taxon>
        <taxon>Mucoromycotina</taxon>
        <taxon>Mucoromycetes</taxon>
        <taxon>Mucorales</taxon>
        <taxon>Mucorineae</taxon>
        <taxon>Rhizopodaceae</taxon>
        <taxon>Rhizopus</taxon>
    </lineage>
</organism>
<proteinExistence type="predicted"/>
<comment type="caution">
    <text evidence="1">The sequence shown here is derived from an EMBL/GenBank/DDBJ whole genome shotgun (WGS) entry which is preliminary data.</text>
</comment>
<accession>A0A9P7C1T9</accession>
<gene>
    <name evidence="1" type="ORF">G6F50_016587</name>
</gene>
<keyword evidence="2" id="KW-1185">Reference proteome</keyword>